<dbReference type="RefSeq" id="WP_061066629.1">
    <property type="nucleotide sequence ID" value="NZ_CP014039.2"/>
</dbReference>
<keyword evidence="3" id="KW-1185">Reference proteome</keyword>
<reference evidence="2" key="1">
    <citation type="submission" date="2018-01" db="EMBL/GenBank/DDBJ databases">
        <title>FDA dAtabase for Regulatory Grade micrObial Sequences (FDA-ARGOS): Supporting development and validation of Infectious Disease Dx tests.</title>
        <authorList>
            <person name="Hoffmann M."/>
            <person name="Allard M."/>
            <person name="Evans P."/>
            <person name="Brown E."/>
            <person name="Tallon L."/>
            <person name="Sadzewicz L."/>
            <person name="Sengamalay N."/>
            <person name="Ott S."/>
            <person name="Godinez A."/>
            <person name="Nagaraj S."/>
            <person name="Vyas G."/>
            <person name="Aluvathingal J."/>
            <person name="Nadendla S."/>
            <person name="Geyer C."/>
            <person name="Sichtig H."/>
        </authorList>
    </citation>
    <scope>NUCLEOTIDE SEQUENCE</scope>
    <source>
        <strain evidence="2">FDAARGOS_107</strain>
    </source>
</reference>
<sequence>MFRKKTVQLFPPVTGKLTNNGSPLHGVKVKRSYEFIDVTDGEIHDYTTTDSEGRFSFPELTMQSRHADNPFATNVIWQGIRIESDDPSNAEDDEIYLWDANSRGVTHNAYFVEMLSALNCDLSNSEEVIYVYNSKYSSGVIVYPIVSICRWPKRSEIEKRKAADIEEFDELKNLDKYGNINGLI</sequence>
<protein>
    <submittedName>
        <fullName evidence="2">Carboxypeptidase regulatory-like domain-containing protein</fullName>
    </submittedName>
</protein>
<accession>A0ABM5Y6P2</accession>
<dbReference type="Pfam" id="PF20598">
    <property type="entry name" value="DUF6795"/>
    <property type="match status" value="1"/>
</dbReference>
<proteinExistence type="predicted"/>
<organism evidence="2 3">
    <name type="scientific">Vibrio harveyi</name>
    <name type="common">Beneckea harveyi</name>
    <dbReference type="NCBI Taxonomy" id="669"/>
    <lineage>
        <taxon>Bacteria</taxon>
        <taxon>Pseudomonadati</taxon>
        <taxon>Pseudomonadota</taxon>
        <taxon>Gammaproteobacteria</taxon>
        <taxon>Vibrionales</taxon>
        <taxon>Vibrionaceae</taxon>
        <taxon>Vibrio</taxon>
    </lineage>
</organism>
<dbReference type="Proteomes" id="UP000067422">
    <property type="component" value="Chromosome 2"/>
</dbReference>
<evidence type="ECO:0000313" key="3">
    <source>
        <dbReference type="Proteomes" id="UP000067422"/>
    </source>
</evidence>
<gene>
    <name evidence="2" type="ORF">AL538_27055</name>
</gene>
<evidence type="ECO:0000259" key="1">
    <source>
        <dbReference type="Pfam" id="PF20598"/>
    </source>
</evidence>
<name>A0ABM5Y6P2_VIBHA</name>
<dbReference type="EMBL" id="CP014039">
    <property type="protein sequence ID" value="AMG01315.1"/>
    <property type="molecule type" value="Genomic_DNA"/>
</dbReference>
<evidence type="ECO:0000313" key="2">
    <source>
        <dbReference type="EMBL" id="AMG01315.1"/>
    </source>
</evidence>
<dbReference type="InterPro" id="IPR046474">
    <property type="entry name" value="DUF6795"/>
</dbReference>
<feature type="domain" description="DUF6795" evidence="1">
    <location>
        <begin position="13"/>
        <end position="124"/>
    </location>
</feature>